<sequence length="332" mass="35499">MTATERTDRASVRAAGAVLWRDAADGSDGCAGDGEAVEVAVVHRPRYDDWSLPKGKLDEGETVPAAAVREVAEETGCRAVLGRRLGAVHYPVSTADGREERKRVDYFAARAVGASPDGFQETGEVDEVRWLQPEKAERLLTRAADRRVLGVFTALPARTRTLLLVRHAKAGRRSEWMGDDDLRPLTKGGRRQAEALRVLLPLFGPARVHAAPRVRCAQTVAGLAEDLGVPVHPEPLLSEEGYWPDPDAGLARLLALVSEDGVPVVSSQGGVIPDLVGRLAAAGGVDLSPSLDEDGAVPSRKGSLWVLSFTPRGEGAPRLLAADYFSQPFPDS</sequence>
<dbReference type="RefSeq" id="WP_253671783.1">
    <property type="nucleotide sequence ID" value="NZ_JAMTCP010000033.1"/>
</dbReference>
<dbReference type="InterPro" id="IPR051325">
    <property type="entry name" value="Nudix_hydrolase_domain"/>
</dbReference>
<evidence type="ECO:0000256" key="1">
    <source>
        <dbReference type="ARBA" id="ARBA00005582"/>
    </source>
</evidence>
<accession>A0ABT1HZJ1</accession>
<evidence type="ECO:0000256" key="3">
    <source>
        <dbReference type="RuleBase" id="RU003476"/>
    </source>
</evidence>
<dbReference type="SMART" id="SM00855">
    <property type="entry name" value="PGAM"/>
    <property type="match status" value="1"/>
</dbReference>
<dbReference type="SUPFAM" id="SSF53254">
    <property type="entry name" value="Phosphoglycerate mutase-like"/>
    <property type="match status" value="1"/>
</dbReference>
<dbReference type="CDD" id="cd07067">
    <property type="entry name" value="HP_PGM_like"/>
    <property type="match status" value="1"/>
</dbReference>
<dbReference type="PROSITE" id="PS00893">
    <property type="entry name" value="NUDIX_BOX"/>
    <property type="match status" value="1"/>
</dbReference>
<dbReference type="InterPro" id="IPR029033">
    <property type="entry name" value="His_PPase_superfam"/>
</dbReference>
<keyword evidence="2 3" id="KW-0378">Hydrolase</keyword>
<comment type="similarity">
    <text evidence="1 3">Belongs to the Nudix hydrolase family.</text>
</comment>
<dbReference type="PANTHER" id="PTHR21340">
    <property type="entry name" value="DIADENOSINE 5,5-P1,P4-TETRAPHOSPHATE PYROPHOSPHOHYDROLASE MUTT"/>
    <property type="match status" value="1"/>
</dbReference>
<dbReference type="PROSITE" id="PS51462">
    <property type="entry name" value="NUDIX"/>
    <property type="match status" value="1"/>
</dbReference>
<feature type="domain" description="Nudix hydrolase" evidence="4">
    <location>
        <begin position="10"/>
        <end position="153"/>
    </location>
</feature>
<evidence type="ECO:0000256" key="2">
    <source>
        <dbReference type="ARBA" id="ARBA00022801"/>
    </source>
</evidence>
<protein>
    <submittedName>
        <fullName evidence="5">8-oxo-dGTP diphosphatase</fullName>
    </submittedName>
</protein>
<organism evidence="5 6">
    <name type="scientific">Streptoalloteichus tenebrarius (strain ATCC 17920 / DSM 40477 / JCM 4838 / CBS 697.72 / NBRC 16177 / NCIMB 11028 / NRRL B-12390 / A12253. 1 / ISP 5477)</name>
    <name type="common">Streptomyces tenebrarius</name>
    <dbReference type="NCBI Taxonomy" id="1933"/>
    <lineage>
        <taxon>Bacteria</taxon>
        <taxon>Bacillati</taxon>
        <taxon>Actinomycetota</taxon>
        <taxon>Actinomycetes</taxon>
        <taxon>Pseudonocardiales</taxon>
        <taxon>Pseudonocardiaceae</taxon>
        <taxon>Streptoalloteichus</taxon>
    </lineage>
</organism>
<dbReference type="InterPro" id="IPR020084">
    <property type="entry name" value="NUDIX_hydrolase_CS"/>
</dbReference>
<dbReference type="PRINTS" id="PR00502">
    <property type="entry name" value="NUDIXFAMILY"/>
</dbReference>
<dbReference type="InterPro" id="IPR000086">
    <property type="entry name" value="NUDIX_hydrolase_dom"/>
</dbReference>
<dbReference type="Gene3D" id="3.90.79.10">
    <property type="entry name" value="Nucleoside Triphosphate Pyrophosphohydrolase"/>
    <property type="match status" value="1"/>
</dbReference>
<dbReference type="CDD" id="cd03673">
    <property type="entry name" value="NUDIX_Ap6A_hydrolase"/>
    <property type="match status" value="1"/>
</dbReference>
<dbReference type="Pfam" id="PF00293">
    <property type="entry name" value="NUDIX"/>
    <property type="match status" value="1"/>
</dbReference>
<dbReference type="Proteomes" id="UP001205311">
    <property type="component" value="Unassembled WGS sequence"/>
</dbReference>
<keyword evidence="6" id="KW-1185">Reference proteome</keyword>
<dbReference type="EMBL" id="JAMTCP010000033">
    <property type="protein sequence ID" value="MCP2260944.1"/>
    <property type="molecule type" value="Genomic_DNA"/>
</dbReference>
<dbReference type="InterPro" id="IPR015797">
    <property type="entry name" value="NUDIX_hydrolase-like_dom_sf"/>
</dbReference>
<dbReference type="SUPFAM" id="SSF55811">
    <property type="entry name" value="Nudix"/>
    <property type="match status" value="1"/>
</dbReference>
<comment type="caution">
    <text evidence="5">The sequence shown here is derived from an EMBL/GenBank/DDBJ whole genome shotgun (WGS) entry which is preliminary data.</text>
</comment>
<name>A0ABT1HZJ1_STRSD</name>
<evidence type="ECO:0000259" key="4">
    <source>
        <dbReference type="PROSITE" id="PS51462"/>
    </source>
</evidence>
<evidence type="ECO:0000313" key="5">
    <source>
        <dbReference type="EMBL" id="MCP2260944.1"/>
    </source>
</evidence>
<proteinExistence type="inferred from homology"/>
<reference evidence="5 6" key="1">
    <citation type="submission" date="2022-06" db="EMBL/GenBank/DDBJ databases">
        <title>Genomic Encyclopedia of Archaeal and Bacterial Type Strains, Phase II (KMG-II): from individual species to whole genera.</title>
        <authorList>
            <person name="Goeker M."/>
        </authorList>
    </citation>
    <scope>NUCLEOTIDE SEQUENCE [LARGE SCALE GENOMIC DNA]</scope>
    <source>
        <strain evidence="5 6">DSM 40477</strain>
    </source>
</reference>
<dbReference type="Pfam" id="PF00300">
    <property type="entry name" value="His_Phos_1"/>
    <property type="match status" value="1"/>
</dbReference>
<dbReference type="InterPro" id="IPR020476">
    <property type="entry name" value="Nudix_hydrolase"/>
</dbReference>
<dbReference type="InterPro" id="IPR013078">
    <property type="entry name" value="His_Pase_superF_clade-1"/>
</dbReference>
<dbReference type="PANTHER" id="PTHR21340:SF0">
    <property type="entry name" value="BIS(5'-NUCLEOSYL)-TETRAPHOSPHATASE [ASYMMETRICAL]"/>
    <property type="match status" value="1"/>
</dbReference>
<evidence type="ECO:0000313" key="6">
    <source>
        <dbReference type="Proteomes" id="UP001205311"/>
    </source>
</evidence>
<dbReference type="Gene3D" id="3.40.50.1240">
    <property type="entry name" value="Phosphoglycerate mutase-like"/>
    <property type="match status" value="1"/>
</dbReference>
<gene>
    <name evidence="5" type="ORF">LX15_004664</name>
</gene>